<comment type="subunit">
    <text evidence="9">Monomer.</text>
</comment>
<dbReference type="GO" id="GO:0003866">
    <property type="term" value="F:3-phosphoshikimate 1-carboxyvinyltransferase activity"/>
    <property type="evidence" value="ECO:0007669"/>
    <property type="project" value="UniProtKB-UniRule"/>
</dbReference>
<proteinExistence type="inferred from homology"/>
<keyword evidence="7 9" id="KW-0057">Aromatic amino acid biosynthesis</keyword>
<feature type="binding site" evidence="9">
    <location>
        <position position="39"/>
    </location>
    <ligand>
        <name>3-phosphoshikimate</name>
        <dbReference type="ChEBI" id="CHEBI:145989"/>
    </ligand>
</feature>
<evidence type="ECO:0000313" key="13">
    <source>
        <dbReference type="EMBL" id="QTX10411.1"/>
    </source>
</evidence>
<comment type="subcellular location">
    <subcellularLocation>
        <location evidence="9">Cytoplasm</location>
    </subcellularLocation>
</comment>
<evidence type="ECO:0000256" key="6">
    <source>
        <dbReference type="ARBA" id="ARBA00022679"/>
    </source>
</evidence>
<dbReference type="PANTHER" id="PTHR21090">
    <property type="entry name" value="AROM/DEHYDROQUINATE SYNTHASE"/>
    <property type="match status" value="1"/>
</dbReference>
<feature type="binding site" evidence="9">
    <location>
        <position position="188"/>
    </location>
    <ligand>
        <name>phosphoenolpyruvate</name>
        <dbReference type="ChEBI" id="CHEBI:58702"/>
    </ligand>
</feature>
<accession>A0A8B0SGZ0</accession>
<feature type="binding site" evidence="9">
    <location>
        <position position="188"/>
    </location>
    <ligand>
        <name>3-phosphoshikimate</name>
        <dbReference type="ChEBI" id="CHEBI:145989"/>
    </ligand>
</feature>
<feature type="active site" description="Proton acceptor" evidence="9">
    <location>
        <position position="334"/>
    </location>
</feature>
<comment type="pathway">
    <text evidence="2 9">Metabolic intermediate biosynthesis; chorismate biosynthesis; chorismate from D-erythrose 4-phosphate and phosphoenolpyruvate: step 6/7.</text>
</comment>
<evidence type="ECO:0000259" key="11">
    <source>
        <dbReference type="Pfam" id="PF00275"/>
    </source>
</evidence>
<dbReference type="GO" id="GO:0008652">
    <property type="term" value="P:amino acid biosynthetic process"/>
    <property type="evidence" value="ECO:0007669"/>
    <property type="project" value="UniProtKB-KW"/>
</dbReference>
<evidence type="ECO:0000256" key="4">
    <source>
        <dbReference type="ARBA" id="ARBA00022490"/>
    </source>
</evidence>
<dbReference type="SUPFAM" id="SSF55205">
    <property type="entry name" value="EPT/RTPC-like"/>
    <property type="match status" value="1"/>
</dbReference>
<dbReference type="InterPro" id="IPR036968">
    <property type="entry name" value="Enolpyruvate_Tfrase_sf"/>
</dbReference>
<dbReference type="HAMAP" id="MF_00210">
    <property type="entry name" value="EPSP_synth"/>
    <property type="match status" value="1"/>
</dbReference>
<feature type="binding site" evidence="9">
    <location>
        <position position="186"/>
    </location>
    <ligand>
        <name>3-phosphoshikimate</name>
        <dbReference type="ChEBI" id="CHEBI:145989"/>
    </ligand>
</feature>
<feature type="binding site" evidence="9">
    <location>
        <position position="334"/>
    </location>
    <ligand>
        <name>3-phosphoshikimate</name>
        <dbReference type="ChEBI" id="CHEBI:145989"/>
    </ligand>
</feature>
<feature type="compositionally biased region" description="Polar residues" evidence="10">
    <location>
        <begin position="1"/>
        <end position="27"/>
    </location>
</feature>
<reference evidence="12 14" key="1">
    <citation type="submission" date="2021-03" db="EMBL/GenBank/DDBJ databases">
        <title>Draft genome and methylome analysis of Thiotrix fructosivoruns ATCC 49748.</title>
        <authorList>
            <person name="Fomenkov A."/>
            <person name="Grabovich M.Y."/>
            <person name="Roberts R.J."/>
        </authorList>
    </citation>
    <scope>NUCLEOTIDE SEQUENCE [LARGE SCALE GENOMIC DNA]</scope>
    <source>
        <strain evidence="12 14">ATCC 49748</strain>
    </source>
</reference>
<keyword evidence="14" id="KW-1185">Reference proteome</keyword>
<feature type="binding site" evidence="9">
    <location>
        <position position="361"/>
    </location>
    <ligand>
        <name>3-phosphoshikimate</name>
        <dbReference type="ChEBI" id="CHEBI:145989"/>
    </ligand>
</feature>
<evidence type="ECO:0000256" key="3">
    <source>
        <dbReference type="ARBA" id="ARBA00009948"/>
    </source>
</evidence>
<evidence type="ECO:0000313" key="14">
    <source>
        <dbReference type="Proteomes" id="UP000664466"/>
    </source>
</evidence>
<feature type="binding site" evidence="9">
    <location>
        <position position="406"/>
    </location>
    <ligand>
        <name>phosphoenolpyruvate</name>
        <dbReference type="ChEBI" id="CHEBI:58702"/>
    </ligand>
</feature>
<gene>
    <name evidence="9 13" type="primary">aroA</name>
    <name evidence="13" type="ORF">J1836_017795</name>
    <name evidence="12" type="ORF">J1836_14165</name>
</gene>
<feature type="binding site" evidence="9">
    <location>
        <position position="113"/>
    </location>
    <ligand>
        <name>phosphoenolpyruvate</name>
        <dbReference type="ChEBI" id="CHEBI:58702"/>
    </ligand>
</feature>
<dbReference type="InterPro" id="IPR023193">
    <property type="entry name" value="EPSP_synthase_CS"/>
</dbReference>
<comment type="function">
    <text evidence="1 9">Catalyzes the transfer of the enolpyruvyl moiety of phosphoenolpyruvate (PEP) to the 5-hydroxyl of shikimate-3-phosphate (S3P) to produce enolpyruvyl shikimate-3-phosphate and inorganic phosphate.</text>
</comment>
<dbReference type="GO" id="GO:0005737">
    <property type="term" value="C:cytoplasm"/>
    <property type="evidence" value="ECO:0007669"/>
    <property type="project" value="UniProtKB-SubCell"/>
</dbReference>
<evidence type="ECO:0000256" key="7">
    <source>
        <dbReference type="ARBA" id="ARBA00023141"/>
    </source>
</evidence>
<dbReference type="PANTHER" id="PTHR21090:SF5">
    <property type="entry name" value="PENTAFUNCTIONAL AROM POLYPEPTIDE"/>
    <property type="match status" value="1"/>
</dbReference>
<dbReference type="NCBIfam" id="TIGR01356">
    <property type="entry name" value="aroA"/>
    <property type="match status" value="1"/>
</dbReference>
<keyword evidence="5 9" id="KW-0028">Amino-acid biosynthesis</keyword>
<dbReference type="AlphaFoldDB" id="A0A8B0SGZ0"/>
<dbReference type="InterPro" id="IPR001986">
    <property type="entry name" value="Enolpyruvate_Tfrase_dom"/>
</dbReference>
<dbReference type="FunFam" id="3.65.10.10:FF:000006">
    <property type="entry name" value="3-phosphoshikimate 1-carboxyvinyltransferase"/>
    <property type="match status" value="1"/>
</dbReference>
<dbReference type="PIRSF" id="PIRSF000505">
    <property type="entry name" value="EPSPS"/>
    <property type="match status" value="1"/>
</dbReference>
<evidence type="ECO:0000313" key="12">
    <source>
        <dbReference type="EMBL" id="MBO0614052.1"/>
    </source>
</evidence>
<dbReference type="InterPro" id="IPR013792">
    <property type="entry name" value="RNA3'P_cycl/enolpyr_Trfase_a/b"/>
</dbReference>
<dbReference type="EMBL" id="JAFMPM010000007">
    <property type="protein sequence ID" value="MBO0614052.1"/>
    <property type="molecule type" value="Genomic_DNA"/>
</dbReference>
<dbReference type="FunFam" id="3.65.10.10:FF:000005">
    <property type="entry name" value="3-phosphoshikimate 1-carboxyvinyltransferase"/>
    <property type="match status" value="1"/>
</dbReference>
<dbReference type="RefSeq" id="WP_207251822.1">
    <property type="nucleotide sequence ID" value="NZ_JAFMPM010000007.1"/>
</dbReference>
<organism evidence="13">
    <name type="scientific">Thiothrix fructosivorans</name>
    <dbReference type="NCBI Taxonomy" id="111770"/>
    <lineage>
        <taxon>Bacteria</taxon>
        <taxon>Pseudomonadati</taxon>
        <taxon>Pseudomonadota</taxon>
        <taxon>Gammaproteobacteria</taxon>
        <taxon>Thiotrichales</taxon>
        <taxon>Thiotrichaceae</taxon>
        <taxon>Thiothrix</taxon>
    </lineage>
</organism>
<comment type="similarity">
    <text evidence="3 9">Belongs to the EPSP synthase family.</text>
</comment>
<feature type="binding site" evidence="9">
    <location>
        <position position="40"/>
    </location>
    <ligand>
        <name>3-phosphoshikimate</name>
        <dbReference type="ChEBI" id="CHEBI:145989"/>
    </ligand>
</feature>
<dbReference type="EMBL" id="CP072748">
    <property type="protein sequence ID" value="QTX10411.1"/>
    <property type="molecule type" value="Genomic_DNA"/>
</dbReference>
<reference evidence="13" key="2">
    <citation type="submission" date="2021-04" db="EMBL/GenBank/DDBJ databases">
        <title>Complete Genome and methylome analysis of Thiothrix fructosivorans ATCC 49748.</title>
        <authorList>
            <person name="Fomenkov A."/>
            <person name="Sun L."/>
            <person name="Vincze T."/>
            <person name="Grabovich M.Y."/>
            <person name="Roberts R.J."/>
        </authorList>
    </citation>
    <scope>NUCLEOTIDE SEQUENCE</scope>
    <source>
        <strain evidence="13">ATCC 49748</strain>
    </source>
</reference>
<evidence type="ECO:0000256" key="2">
    <source>
        <dbReference type="ARBA" id="ARBA00004811"/>
    </source>
</evidence>
<sequence>MLPNLKSRNNNVSHSSTNLQFNVQPGGSLQGKVRVPGDKSISHRSIMLGSLAEGTTHVSGFLQGEDCLCTLNAFRIMGVNIEGPTDDGKVTIHGVGLHGLHAPSGDLEMGNSGTSMRLMSGLMSGQAFDVRMTGDASLSKRPMKRVTVPLASMGAKIDATATGTPPLLVHGGSPLHGIHYDMPMASAQVKSSLLLAGLYAQGETSVTEPAPTRDHTERMLRGFGYAVKTDGNRISLQGGGKLTATDIDVPSDISSAAFFMVGASIAPGSDLTIEHVGMNPTRTGVIAILRLMGANLDVLNEREVGGEPVADIRVRAASLKGIQIPEALVPLAIDEFPSLFIAAAFAEGQTVLTGAEELRVKESDRIQVMADGLLACGVDAQPTSDGIVINPGNFTGGTIDSHGDHRIAMSFAMAALRATQPITINDCANVNTSFPGFVALAANAGVKITIA</sequence>
<protein>
    <recommendedName>
        <fullName evidence="9">3-phosphoshikimate 1-carboxyvinyltransferase</fullName>
        <ecNumber evidence="9">2.5.1.19</ecNumber>
    </recommendedName>
    <alternativeName>
        <fullName evidence="9">5-enolpyruvylshikimate-3-phosphate synthase</fullName>
        <shortName evidence="9">EPSP synthase</shortName>
        <shortName evidence="9">EPSPS</shortName>
    </alternativeName>
</protein>
<feature type="binding site" evidence="9">
    <location>
        <position position="44"/>
    </location>
    <ligand>
        <name>3-phosphoshikimate</name>
        <dbReference type="ChEBI" id="CHEBI:145989"/>
    </ligand>
</feature>
<evidence type="ECO:0000256" key="8">
    <source>
        <dbReference type="ARBA" id="ARBA00044633"/>
    </source>
</evidence>
<comment type="caution">
    <text evidence="9">Lacks conserved residue(s) required for the propagation of feature annotation.</text>
</comment>
<keyword evidence="6 9" id="KW-0808">Transferase</keyword>
<evidence type="ECO:0000256" key="10">
    <source>
        <dbReference type="SAM" id="MobiDB-lite"/>
    </source>
</evidence>
<comment type="catalytic activity">
    <reaction evidence="8">
        <text>3-phosphoshikimate + phosphoenolpyruvate = 5-O-(1-carboxyvinyl)-3-phosphoshikimate + phosphate</text>
        <dbReference type="Rhea" id="RHEA:21256"/>
        <dbReference type="ChEBI" id="CHEBI:43474"/>
        <dbReference type="ChEBI" id="CHEBI:57701"/>
        <dbReference type="ChEBI" id="CHEBI:58702"/>
        <dbReference type="ChEBI" id="CHEBI:145989"/>
        <dbReference type="EC" id="2.5.1.19"/>
    </reaction>
    <physiologicalReaction direction="left-to-right" evidence="8">
        <dbReference type="Rhea" id="RHEA:21257"/>
    </physiologicalReaction>
</comment>
<dbReference type="Gene3D" id="3.65.10.10">
    <property type="entry name" value="Enolpyruvate transferase domain"/>
    <property type="match status" value="2"/>
</dbReference>
<dbReference type="Proteomes" id="UP000664466">
    <property type="component" value="Unassembled WGS sequence"/>
</dbReference>
<keyword evidence="4 9" id="KW-0963">Cytoplasm</keyword>
<dbReference type="PROSITE" id="PS00104">
    <property type="entry name" value="EPSP_SYNTHASE_1"/>
    <property type="match status" value="1"/>
</dbReference>
<feature type="binding site" evidence="9">
    <location>
        <position position="365"/>
    </location>
    <ligand>
        <name>phosphoenolpyruvate</name>
        <dbReference type="ChEBI" id="CHEBI:58702"/>
    </ligand>
</feature>
<name>A0A8B0SGZ0_9GAMM</name>
<dbReference type="PROSITE" id="PS00885">
    <property type="entry name" value="EPSP_SYNTHASE_2"/>
    <property type="match status" value="1"/>
</dbReference>
<dbReference type="CDD" id="cd01556">
    <property type="entry name" value="EPSP_synthase"/>
    <property type="match status" value="1"/>
</dbReference>
<feature type="binding site" evidence="9">
    <location>
        <position position="141"/>
    </location>
    <ligand>
        <name>phosphoenolpyruvate</name>
        <dbReference type="ChEBI" id="CHEBI:58702"/>
    </ligand>
</feature>
<feature type="domain" description="Enolpyruvate transferase" evidence="11">
    <location>
        <begin position="23"/>
        <end position="438"/>
    </location>
</feature>
<dbReference type="GO" id="GO:0009073">
    <property type="term" value="P:aromatic amino acid family biosynthetic process"/>
    <property type="evidence" value="ECO:0007669"/>
    <property type="project" value="UniProtKB-KW"/>
</dbReference>
<dbReference type="EC" id="2.5.1.19" evidence="9"/>
<feature type="binding site" evidence="9">
    <location>
        <position position="39"/>
    </location>
    <ligand>
        <name>phosphoenolpyruvate</name>
        <dbReference type="ChEBI" id="CHEBI:58702"/>
    </ligand>
</feature>
<dbReference type="UniPathway" id="UPA00053">
    <property type="reaction ID" value="UER00089"/>
</dbReference>
<dbReference type="Pfam" id="PF00275">
    <property type="entry name" value="EPSP_synthase"/>
    <property type="match status" value="1"/>
</dbReference>
<feature type="region of interest" description="Disordered" evidence="10">
    <location>
        <begin position="1"/>
        <end position="36"/>
    </location>
</feature>
<dbReference type="InterPro" id="IPR006264">
    <property type="entry name" value="EPSP_synthase"/>
</dbReference>
<dbReference type="GO" id="GO:0009423">
    <property type="term" value="P:chorismate biosynthetic process"/>
    <property type="evidence" value="ECO:0007669"/>
    <property type="project" value="UniProtKB-UniRule"/>
</dbReference>
<evidence type="ECO:0000256" key="9">
    <source>
        <dbReference type="HAMAP-Rule" id="MF_00210"/>
    </source>
</evidence>
<evidence type="ECO:0000256" key="5">
    <source>
        <dbReference type="ARBA" id="ARBA00022605"/>
    </source>
</evidence>
<evidence type="ECO:0000256" key="1">
    <source>
        <dbReference type="ARBA" id="ARBA00002174"/>
    </source>
</evidence>